<dbReference type="Pfam" id="PF00144">
    <property type="entry name" value="Beta-lactamase"/>
    <property type="match status" value="1"/>
</dbReference>
<evidence type="ECO:0000313" key="3">
    <source>
        <dbReference type="Proteomes" id="UP001500957"/>
    </source>
</evidence>
<gene>
    <name evidence="2" type="ORF">GCM10009547_21640</name>
</gene>
<sequence length="384" mass="40573">MITGTVAPGFEPVRDAFAANFSDWGEVGATCCVHLDGRPVVDLAGGRIGPDDDRPYSPDTLQMVASATKGAVAICALRLAERGQLDLDAPVASYWPEFAAAGKAHIPVRWLLSHRAGLPKVDAALTLEQILAWTPLVDALAAQVPFWEPGADHGYHALTYGSLVGEVLARVTGSSPGELIRKEIAEPLGIDFVVGLPDESIPRVSPMLKSIRDPGDRPDPLMLQLADPASLAHGAFFMDTAFLTSMNSPDLWRAEIPAANGFSNARSLSRMYAACLGEVDGVRLLEPATLAAAIAPQSEGLDRVLTYPSRFGLGFQLPSGSRPMAGPTCFGHYGLGGSTGFADAERGFSFGYVVNQMRSASTPDPRSSALIAALEACLDSRRGT</sequence>
<dbReference type="SUPFAM" id="SSF56601">
    <property type="entry name" value="beta-lactamase/transpeptidase-like"/>
    <property type="match status" value="1"/>
</dbReference>
<organism evidence="2 3">
    <name type="scientific">Sporichthya brevicatena</name>
    <dbReference type="NCBI Taxonomy" id="171442"/>
    <lineage>
        <taxon>Bacteria</taxon>
        <taxon>Bacillati</taxon>
        <taxon>Actinomycetota</taxon>
        <taxon>Actinomycetes</taxon>
        <taxon>Sporichthyales</taxon>
        <taxon>Sporichthyaceae</taxon>
        <taxon>Sporichthya</taxon>
    </lineage>
</organism>
<dbReference type="GO" id="GO:0016787">
    <property type="term" value="F:hydrolase activity"/>
    <property type="evidence" value="ECO:0007669"/>
    <property type="project" value="UniProtKB-KW"/>
</dbReference>
<feature type="domain" description="Beta-lactamase-related" evidence="1">
    <location>
        <begin position="26"/>
        <end position="361"/>
    </location>
</feature>
<dbReference type="InterPro" id="IPR052907">
    <property type="entry name" value="Beta-lactamase/esterase"/>
</dbReference>
<accession>A0ABN1GTC5</accession>
<dbReference type="InterPro" id="IPR012338">
    <property type="entry name" value="Beta-lactam/transpept-like"/>
</dbReference>
<dbReference type="InterPro" id="IPR001466">
    <property type="entry name" value="Beta-lactam-related"/>
</dbReference>
<dbReference type="EMBL" id="BAAAHE010000016">
    <property type="protein sequence ID" value="GAA0618931.1"/>
    <property type="molecule type" value="Genomic_DNA"/>
</dbReference>
<dbReference type="PANTHER" id="PTHR43319">
    <property type="entry name" value="BETA-LACTAMASE-RELATED"/>
    <property type="match status" value="1"/>
</dbReference>
<keyword evidence="2" id="KW-0378">Hydrolase</keyword>
<dbReference type="PANTHER" id="PTHR43319:SF3">
    <property type="entry name" value="BETA-LACTAMASE-RELATED DOMAIN-CONTAINING PROTEIN"/>
    <property type="match status" value="1"/>
</dbReference>
<evidence type="ECO:0000259" key="1">
    <source>
        <dbReference type="Pfam" id="PF00144"/>
    </source>
</evidence>
<proteinExistence type="predicted"/>
<dbReference type="Gene3D" id="3.40.710.10">
    <property type="entry name" value="DD-peptidase/beta-lactamase superfamily"/>
    <property type="match status" value="1"/>
</dbReference>
<name>A0ABN1GTC5_9ACTN</name>
<protein>
    <submittedName>
        <fullName evidence="2">Serine hydrolase domain-containing protein</fullName>
    </submittedName>
</protein>
<reference evidence="2 3" key="1">
    <citation type="journal article" date="2019" name="Int. J. Syst. Evol. Microbiol.">
        <title>The Global Catalogue of Microorganisms (GCM) 10K type strain sequencing project: providing services to taxonomists for standard genome sequencing and annotation.</title>
        <authorList>
            <consortium name="The Broad Institute Genomics Platform"/>
            <consortium name="The Broad Institute Genome Sequencing Center for Infectious Disease"/>
            <person name="Wu L."/>
            <person name="Ma J."/>
        </authorList>
    </citation>
    <scope>NUCLEOTIDE SEQUENCE [LARGE SCALE GENOMIC DNA]</scope>
    <source>
        <strain evidence="2 3">JCM 10671</strain>
    </source>
</reference>
<dbReference type="Proteomes" id="UP001500957">
    <property type="component" value="Unassembled WGS sequence"/>
</dbReference>
<dbReference type="RefSeq" id="WP_344604528.1">
    <property type="nucleotide sequence ID" value="NZ_BAAAHE010000016.1"/>
</dbReference>
<comment type="caution">
    <text evidence="2">The sequence shown here is derived from an EMBL/GenBank/DDBJ whole genome shotgun (WGS) entry which is preliminary data.</text>
</comment>
<keyword evidence="3" id="KW-1185">Reference proteome</keyword>
<evidence type="ECO:0000313" key="2">
    <source>
        <dbReference type="EMBL" id="GAA0618931.1"/>
    </source>
</evidence>